<keyword evidence="1" id="KW-1133">Transmembrane helix</keyword>
<protein>
    <submittedName>
        <fullName evidence="2">Agglutinin biogenesis protein MshP</fullName>
    </submittedName>
</protein>
<organism evidence="2 3">
    <name type="scientific">Massilia haematophila</name>
    <dbReference type="NCBI Taxonomy" id="457923"/>
    <lineage>
        <taxon>Bacteria</taxon>
        <taxon>Pseudomonadati</taxon>
        <taxon>Pseudomonadota</taxon>
        <taxon>Betaproteobacteria</taxon>
        <taxon>Burkholderiales</taxon>
        <taxon>Oxalobacteraceae</taxon>
        <taxon>Telluria group</taxon>
        <taxon>Massilia</taxon>
    </lineage>
</organism>
<evidence type="ECO:0000256" key="1">
    <source>
        <dbReference type="SAM" id="Phobius"/>
    </source>
</evidence>
<feature type="transmembrane region" description="Helical" evidence="1">
    <location>
        <begin position="20"/>
        <end position="42"/>
    </location>
</feature>
<keyword evidence="3" id="KW-1185">Reference proteome</keyword>
<evidence type="ECO:0000313" key="2">
    <source>
        <dbReference type="EMBL" id="MFC3457491.1"/>
    </source>
</evidence>
<dbReference type="Proteomes" id="UP001595665">
    <property type="component" value="Unassembled WGS sequence"/>
</dbReference>
<comment type="caution">
    <text evidence="2">The sequence shown here is derived from an EMBL/GenBank/DDBJ whole genome shotgun (WGS) entry which is preliminary data.</text>
</comment>
<evidence type="ECO:0000313" key="3">
    <source>
        <dbReference type="Proteomes" id="UP001595665"/>
    </source>
</evidence>
<dbReference type="EMBL" id="JBHRVV010000001">
    <property type="protein sequence ID" value="MFC3457491.1"/>
    <property type="molecule type" value="Genomic_DNA"/>
</dbReference>
<dbReference type="RefSeq" id="WP_379733782.1">
    <property type="nucleotide sequence ID" value="NZ_JBHRVV010000001.1"/>
</dbReference>
<name>A0ABV7PGB1_9BURK</name>
<reference evidence="3" key="1">
    <citation type="journal article" date="2019" name="Int. J. Syst. Evol. Microbiol.">
        <title>The Global Catalogue of Microorganisms (GCM) 10K type strain sequencing project: providing services to taxonomists for standard genome sequencing and annotation.</title>
        <authorList>
            <consortium name="The Broad Institute Genomics Platform"/>
            <consortium name="The Broad Institute Genome Sequencing Center for Infectious Disease"/>
            <person name="Wu L."/>
            <person name="Ma J."/>
        </authorList>
    </citation>
    <scope>NUCLEOTIDE SEQUENCE [LARGE SCALE GENOMIC DNA]</scope>
    <source>
        <strain evidence="3">CCM 7480</strain>
    </source>
</reference>
<keyword evidence="1" id="KW-0472">Membrane</keyword>
<sequence>MKQRPSIPSHPRRGAGAGLVTAIFLLVVLAGLAVALVAVFGAQRQSAALDEQGARAYQAARAGIEWGLFQRATDGADCSTAFALPGNSPLAGFSVRVECEPVDVSAFGNTTVNLGRWIIRATACSGAAPCPANSPANSPANAPANPPAERADYVERVIEVQI</sequence>
<keyword evidence="1" id="KW-0812">Transmembrane</keyword>
<gene>
    <name evidence="2" type="ORF">ACFOPH_04435</name>
</gene>
<proteinExistence type="predicted"/>
<accession>A0ABV7PGB1</accession>